<evidence type="ECO:0000313" key="2">
    <source>
        <dbReference type="Proteomes" id="UP001428290"/>
    </source>
</evidence>
<comment type="caution">
    <text evidence="1">The sequence shown here is derived from an EMBL/GenBank/DDBJ whole genome shotgun (WGS) entry which is preliminary data.</text>
</comment>
<sequence length="119" mass="12995">MRNQTRGVTATGTLTIAVQNHVPTVAPITITMHPNSTTLVDVLAHATDLNGDPLTITQAHSTYGTVTISNNRLHYTTPSMYPFEEPITYTISDGYGGLREGTVVVQGLRYQLFLPYTSK</sequence>
<name>A0ABP9WVW8_9CHLR</name>
<reference evidence="1 2" key="1">
    <citation type="submission" date="2024-02" db="EMBL/GenBank/DDBJ databases">
        <title>Herpetosiphon gulosus NBRC 112829.</title>
        <authorList>
            <person name="Ichikawa N."/>
            <person name="Katano-Makiyama Y."/>
            <person name="Hidaka K."/>
        </authorList>
    </citation>
    <scope>NUCLEOTIDE SEQUENCE [LARGE SCALE GENOMIC DNA]</scope>
    <source>
        <strain evidence="1 2">NBRC 112829</strain>
    </source>
</reference>
<dbReference type="Gene3D" id="2.60.40.2810">
    <property type="match status" value="1"/>
</dbReference>
<protein>
    <submittedName>
        <fullName evidence="1">Uncharacterized protein</fullName>
    </submittedName>
</protein>
<dbReference type="Proteomes" id="UP001428290">
    <property type="component" value="Unassembled WGS sequence"/>
</dbReference>
<proteinExistence type="predicted"/>
<accession>A0ABP9WVW8</accession>
<dbReference type="RefSeq" id="WP_345720971.1">
    <property type="nucleotide sequence ID" value="NZ_BAABRU010000003.1"/>
</dbReference>
<evidence type="ECO:0000313" key="1">
    <source>
        <dbReference type="EMBL" id="GAA5527332.1"/>
    </source>
</evidence>
<dbReference type="EMBL" id="BAABRU010000003">
    <property type="protein sequence ID" value="GAA5527332.1"/>
    <property type="molecule type" value="Genomic_DNA"/>
</dbReference>
<gene>
    <name evidence="1" type="ORF">Hgul01_01116</name>
</gene>
<dbReference type="Pfam" id="PF17963">
    <property type="entry name" value="Big_9"/>
    <property type="match status" value="1"/>
</dbReference>
<organism evidence="1 2">
    <name type="scientific">Herpetosiphon gulosus</name>
    <dbReference type="NCBI Taxonomy" id="1973496"/>
    <lineage>
        <taxon>Bacteria</taxon>
        <taxon>Bacillati</taxon>
        <taxon>Chloroflexota</taxon>
        <taxon>Chloroflexia</taxon>
        <taxon>Herpetosiphonales</taxon>
        <taxon>Herpetosiphonaceae</taxon>
        <taxon>Herpetosiphon</taxon>
    </lineage>
</organism>
<keyword evidence="2" id="KW-1185">Reference proteome</keyword>